<evidence type="ECO:0000256" key="1">
    <source>
        <dbReference type="SAM" id="MobiDB-lite"/>
    </source>
</evidence>
<gene>
    <name evidence="2" type="ORF">IPOD504_LOCUS12750</name>
</gene>
<proteinExistence type="predicted"/>
<feature type="region of interest" description="Disordered" evidence="1">
    <location>
        <begin position="58"/>
        <end position="91"/>
    </location>
</feature>
<feature type="non-terminal residue" evidence="2">
    <location>
        <position position="1"/>
    </location>
</feature>
<dbReference type="EMBL" id="OW152815">
    <property type="protein sequence ID" value="CAH2063949.1"/>
    <property type="molecule type" value="Genomic_DNA"/>
</dbReference>
<name>A0ABN8IUV3_9NEOP</name>
<dbReference type="Proteomes" id="UP000837857">
    <property type="component" value="Chromosome 3"/>
</dbReference>
<sequence length="91" mass="10161">MWQQGTVSSLGRLFVSQRRVARGTSADCTVIDSHYSYIRCLWNEQGLPLTKGPIFFTSQHPTSTRTPPAPLPRTTPLSTATRRLKSTLQTV</sequence>
<organism evidence="2 3">
    <name type="scientific">Iphiclides podalirius</name>
    <name type="common">scarce swallowtail</name>
    <dbReference type="NCBI Taxonomy" id="110791"/>
    <lineage>
        <taxon>Eukaryota</taxon>
        <taxon>Metazoa</taxon>
        <taxon>Ecdysozoa</taxon>
        <taxon>Arthropoda</taxon>
        <taxon>Hexapoda</taxon>
        <taxon>Insecta</taxon>
        <taxon>Pterygota</taxon>
        <taxon>Neoptera</taxon>
        <taxon>Endopterygota</taxon>
        <taxon>Lepidoptera</taxon>
        <taxon>Glossata</taxon>
        <taxon>Ditrysia</taxon>
        <taxon>Papilionoidea</taxon>
        <taxon>Papilionidae</taxon>
        <taxon>Papilioninae</taxon>
        <taxon>Iphiclides</taxon>
    </lineage>
</organism>
<evidence type="ECO:0000313" key="2">
    <source>
        <dbReference type="EMBL" id="CAH2063949.1"/>
    </source>
</evidence>
<reference evidence="2" key="1">
    <citation type="submission" date="2022-03" db="EMBL/GenBank/DDBJ databases">
        <authorList>
            <person name="Martin H S."/>
        </authorList>
    </citation>
    <scope>NUCLEOTIDE SEQUENCE</scope>
</reference>
<accession>A0ABN8IUV3</accession>
<keyword evidence="3" id="KW-1185">Reference proteome</keyword>
<protein>
    <submittedName>
        <fullName evidence="2">Uncharacterized protein</fullName>
    </submittedName>
</protein>
<evidence type="ECO:0000313" key="3">
    <source>
        <dbReference type="Proteomes" id="UP000837857"/>
    </source>
</evidence>